<evidence type="ECO:0000313" key="2">
    <source>
        <dbReference type="EMBL" id="SLN33274.1"/>
    </source>
</evidence>
<dbReference type="InterPro" id="IPR052894">
    <property type="entry name" value="AsmA-related"/>
</dbReference>
<dbReference type="PANTHER" id="PTHR30441">
    <property type="entry name" value="DUF748 DOMAIN-CONTAINING PROTEIN"/>
    <property type="match status" value="1"/>
</dbReference>
<evidence type="ECO:0000313" key="3">
    <source>
        <dbReference type="Proteomes" id="UP000193778"/>
    </source>
</evidence>
<feature type="domain" description="AsmA" evidence="1">
    <location>
        <begin position="1"/>
        <end position="137"/>
    </location>
</feature>
<dbReference type="Proteomes" id="UP000193778">
    <property type="component" value="Unassembled WGS sequence"/>
</dbReference>
<dbReference type="InterPro" id="IPR007844">
    <property type="entry name" value="AsmA"/>
</dbReference>
<dbReference type="RefSeq" id="WP_085821953.1">
    <property type="nucleotide sequence ID" value="NZ_FWFP01000003.1"/>
</dbReference>
<dbReference type="GO" id="GO:0005886">
    <property type="term" value="C:plasma membrane"/>
    <property type="evidence" value="ECO:0007669"/>
    <property type="project" value="TreeGrafter"/>
</dbReference>
<proteinExistence type="predicted"/>
<protein>
    <submittedName>
        <fullName evidence="2">Putative assembly protein</fullName>
    </submittedName>
</protein>
<accession>A0A1X6YX17</accession>
<dbReference type="OrthoDB" id="7694125at2"/>
<feature type="domain" description="AsmA" evidence="1">
    <location>
        <begin position="447"/>
        <end position="748"/>
    </location>
</feature>
<dbReference type="EMBL" id="FWFP01000003">
    <property type="protein sequence ID" value="SLN33274.1"/>
    <property type="molecule type" value="Genomic_DNA"/>
</dbReference>
<keyword evidence="3" id="KW-1185">Reference proteome</keyword>
<dbReference type="GO" id="GO:0090313">
    <property type="term" value="P:regulation of protein targeting to membrane"/>
    <property type="evidence" value="ECO:0007669"/>
    <property type="project" value="TreeGrafter"/>
</dbReference>
<dbReference type="AlphaFoldDB" id="A0A1X6YX17"/>
<gene>
    <name evidence="2" type="ORF">RUM8411_01421</name>
</gene>
<reference evidence="3" key="1">
    <citation type="submission" date="2017-03" db="EMBL/GenBank/DDBJ databases">
        <authorList>
            <person name="Rodrigo-Torres L."/>
            <person name="Arahal R.D."/>
            <person name="Lucena T."/>
        </authorList>
    </citation>
    <scope>NUCLEOTIDE SEQUENCE [LARGE SCALE GENOMIC DNA]</scope>
    <source>
        <strain evidence="3">CECT 8411</strain>
    </source>
</reference>
<sequence>MKVILRIAGRAVLFCALMIALGWSVLALPFFSELRVPILERVLSDQIGQTLFIRGDVSIVLGATSHIHATAVEVPSETIANVSLATLKDLKLELNLPALIKGQVDIDNLIVDGLKVRMLTNKNGTHSWTANNRPEVSLTTSGLQNDTDGILDFLSDKTAAFTSVALIVENNTTGFEFDFNLTNLHLDQVDDDAGVTVTSHGTVNGQDFQIKGDYPRGQPFTTTANFGAMKLDFNGAPITSQNGGGFDGKLTLDTGEIGDLLEVLRLDRDLEGQATLAAEIRSQNPQLKITDITTALNLSKGQKLTAEGSVGDLLDFAGIDLTVDGRFYPEGNPPETATDLKDLKLTDLSTHIVGTDGALEFQDLILTTNAFDNELKRVGPVSIGRVFRANEGNLMLEDIALQAGPQDRPYVTAQGNIKDLLRLKDIDFGGTMSIPASVVFRDQDEKDAKTLGSIEGNFSFDDLQGFLSLNEFDAQTVDTDVWELKTQAKLGNVDDFENLSFDFNLDVKDSALFLSALNLKKINAGPLKFSLSANGKKEKFSSVIALLTGKSKLNAKLETSVAGARPKTQGKVSSQSIVLQDVKNAISIVSRIGASFRQRGTEEAKSARSKAKASDLIEVEDFLLDQDVDVTIDIKKIEGQRAITSLSSQLTAKDGIAQLGPVDVAYDGGHFSGTAKMNVAKTPQLLSIQGTTKDWNLADVLDAFKVKYAAEGRLHGSFEFVGNRRSLDVYLNSMKGSASILMSNGGIATSLLELSGLGIFPWLFSEELRKGYSKITCLAVPIKVDAGNVSFSSFVAETKKVQLVARGELDWKKNSISIHAEARKLGRPLSRSAWPFEVVGTLTHPKIKLLHHNIFQKRADGATKLPLTRKSCIPDIDQLRQ</sequence>
<organism evidence="2 3">
    <name type="scientific">Ruegeria meonggei</name>
    <dbReference type="NCBI Taxonomy" id="1446476"/>
    <lineage>
        <taxon>Bacteria</taxon>
        <taxon>Pseudomonadati</taxon>
        <taxon>Pseudomonadota</taxon>
        <taxon>Alphaproteobacteria</taxon>
        <taxon>Rhodobacterales</taxon>
        <taxon>Roseobacteraceae</taxon>
        <taxon>Ruegeria</taxon>
    </lineage>
</organism>
<dbReference type="Pfam" id="PF05170">
    <property type="entry name" value="AsmA"/>
    <property type="match status" value="2"/>
</dbReference>
<evidence type="ECO:0000259" key="1">
    <source>
        <dbReference type="Pfam" id="PF05170"/>
    </source>
</evidence>
<name>A0A1X6YX17_9RHOB</name>
<dbReference type="PANTHER" id="PTHR30441:SF4">
    <property type="entry name" value="PROTEIN ASMA"/>
    <property type="match status" value="1"/>
</dbReference>